<accession>A0ABR3A9B8</accession>
<evidence type="ECO:0000313" key="1">
    <source>
        <dbReference type="EMBL" id="KAL0069944.1"/>
    </source>
</evidence>
<comment type="caution">
    <text evidence="1">The sequence shown here is derived from an EMBL/GenBank/DDBJ whole genome shotgun (WGS) entry which is preliminary data.</text>
</comment>
<proteinExistence type="predicted"/>
<gene>
    <name evidence="1" type="ORF">AAF712_002839</name>
</gene>
<dbReference type="Proteomes" id="UP001437256">
    <property type="component" value="Unassembled WGS sequence"/>
</dbReference>
<protein>
    <submittedName>
        <fullName evidence="1">Uncharacterized protein</fullName>
    </submittedName>
</protein>
<organism evidence="1 2">
    <name type="scientific">Marasmius tenuissimus</name>
    <dbReference type="NCBI Taxonomy" id="585030"/>
    <lineage>
        <taxon>Eukaryota</taxon>
        <taxon>Fungi</taxon>
        <taxon>Dikarya</taxon>
        <taxon>Basidiomycota</taxon>
        <taxon>Agaricomycotina</taxon>
        <taxon>Agaricomycetes</taxon>
        <taxon>Agaricomycetidae</taxon>
        <taxon>Agaricales</taxon>
        <taxon>Marasmiineae</taxon>
        <taxon>Marasmiaceae</taxon>
        <taxon>Marasmius</taxon>
    </lineage>
</organism>
<dbReference type="EMBL" id="JBBXMP010000009">
    <property type="protein sequence ID" value="KAL0069944.1"/>
    <property type="molecule type" value="Genomic_DNA"/>
</dbReference>
<reference evidence="1 2" key="1">
    <citation type="submission" date="2024-05" db="EMBL/GenBank/DDBJ databases">
        <title>A draft genome resource for the thread blight pathogen Marasmius tenuissimus strain MS-2.</title>
        <authorList>
            <person name="Yulfo-Soto G.E."/>
            <person name="Baruah I.K."/>
            <person name="Amoako-Attah I."/>
            <person name="Bukari Y."/>
            <person name="Meinhardt L.W."/>
            <person name="Bailey B.A."/>
            <person name="Cohen S.P."/>
        </authorList>
    </citation>
    <scope>NUCLEOTIDE SEQUENCE [LARGE SCALE GENOMIC DNA]</scope>
    <source>
        <strain evidence="1 2">MS-2</strain>
    </source>
</reference>
<evidence type="ECO:0000313" key="2">
    <source>
        <dbReference type="Proteomes" id="UP001437256"/>
    </source>
</evidence>
<sequence length="151" mass="17476">MNEDIEFWRDSWNNHDIAIQDRPSRSPNNMFSFDMFTSGIRGDSLRNYPMSEEELEVFGVDWEGLHDDALLKSLRGNYNDEGTTSWIGQRGPPPELSEVVVDPPPCSLSEHEVHLLLERVSELPKTPHKDDVHRLWVTALVYARQLRADLF</sequence>
<keyword evidence="2" id="KW-1185">Reference proteome</keyword>
<name>A0ABR3A9B8_9AGAR</name>